<dbReference type="OrthoDB" id="9764953at2"/>
<evidence type="ECO:0000256" key="1">
    <source>
        <dbReference type="SAM" id="SignalP"/>
    </source>
</evidence>
<evidence type="ECO:0000313" key="3">
    <source>
        <dbReference type="Proteomes" id="UP000054761"/>
    </source>
</evidence>
<reference evidence="2 3" key="1">
    <citation type="submission" date="2015-11" db="EMBL/GenBank/DDBJ databases">
        <title>Genomic analysis of 38 Legionella species identifies large and diverse effector repertoires.</title>
        <authorList>
            <person name="Burstein D."/>
            <person name="Amaro F."/>
            <person name="Zusman T."/>
            <person name="Lifshitz Z."/>
            <person name="Cohen O."/>
            <person name="Gilbert J.A."/>
            <person name="Pupko T."/>
            <person name="Shuman H.A."/>
            <person name="Segal G."/>
        </authorList>
    </citation>
    <scope>NUCLEOTIDE SEQUENCE [LARGE SCALE GENOMIC DNA]</scope>
    <source>
        <strain evidence="2 3">Bercovier 4</strain>
    </source>
</reference>
<protein>
    <recommendedName>
        <fullName evidence="4">Alpha/beta hydrolase</fullName>
    </recommendedName>
</protein>
<keyword evidence="3" id="KW-1185">Reference proteome</keyword>
<name>A0A0W0VNC0_9GAMM</name>
<evidence type="ECO:0000313" key="2">
    <source>
        <dbReference type="EMBL" id="KTD21544.1"/>
    </source>
</evidence>
<dbReference type="EMBL" id="LNYH01000092">
    <property type="protein sequence ID" value="KTD21544.1"/>
    <property type="molecule type" value="Genomic_DNA"/>
</dbReference>
<dbReference type="InterPro" id="IPR029058">
    <property type="entry name" value="AB_hydrolase_fold"/>
</dbReference>
<sequence>MINCFLWRTTFFIVAFGMFSAFNPAQSDELPVKLVKDYTTFMKLAKSPLADMPKAKAWKKAAPKVQSISIKSSADGSLQPALFYDSGSLRKKPLLLVLHSWSANYMQHFSIPYGVWAVENDWVFIHPNFRGDFDNPEAGASELAIQDVLDALEYAKKMPG</sequence>
<dbReference type="STRING" id="454.Lisr_1535"/>
<proteinExistence type="predicted"/>
<dbReference type="Gene3D" id="3.40.50.1820">
    <property type="entry name" value="alpha/beta hydrolase"/>
    <property type="match status" value="1"/>
</dbReference>
<feature type="signal peptide" evidence="1">
    <location>
        <begin position="1"/>
        <end position="27"/>
    </location>
</feature>
<accession>A0A0W0VNC0</accession>
<evidence type="ECO:0008006" key="4">
    <source>
        <dbReference type="Google" id="ProtNLM"/>
    </source>
</evidence>
<gene>
    <name evidence="2" type="ORF">Lisr_1535</name>
</gene>
<dbReference type="RefSeq" id="WP_058501890.1">
    <property type="nucleotide sequence ID" value="NZ_CAAAJA010000095.1"/>
</dbReference>
<dbReference type="SUPFAM" id="SSF53474">
    <property type="entry name" value="alpha/beta-Hydrolases"/>
    <property type="match status" value="1"/>
</dbReference>
<comment type="caution">
    <text evidence="2">The sequence shown here is derived from an EMBL/GenBank/DDBJ whole genome shotgun (WGS) entry which is preliminary data.</text>
</comment>
<dbReference type="AlphaFoldDB" id="A0A0W0VNC0"/>
<organism evidence="2 3">
    <name type="scientific">Legionella israelensis</name>
    <dbReference type="NCBI Taxonomy" id="454"/>
    <lineage>
        <taxon>Bacteria</taxon>
        <taxon>Pseudomonadati</taxon>
        <taxon>Pseudomonadota</taxon>
        <taxon>Gammaproteobacteria</taxon>
        <taxon>Legionellales</taxon>
        <taxon>Legionellaceae</taxon>
        <taxon>Legionella</taxon>
    </lineage>
</organism>
<keyword evidence="1" id="KW-0732">Signal</keyword>
<feature type="chain" id="PRO_5006914941" description="Alpha/beta hydrolase" evidence="1">
    <location>
        <begin position="28"/>
        <end position="160"/>
    </location>
</feature>
<dbReference type="PATRIC" id="fig|454.4.peg.1673"/>
<dbReference type="Proteomes" id="UP000054761">
    <property type="component" value="Unassembled WGS sequence"/>
</dbReference>